<dbReference type="SMART" id="SM00295">
    <property type="entry name" value="B41"/>
    <property type="match status" value="1"/>
</dbReference>
<dbReference type="InterPro" id="IPR029071">
    <property type="entry name" value="Ubiquitin-like_domsf"/>
</dbReference>
<dbReference type="InterPro" id="IPR019747">
    <property type="entry name" value="FERM_CS"/>
</dbReference>
<feature type="region of interest" description="Disordered" evidence="6">
    <location>
        <begin position="309"/>
        <end position="1156"/>
    </location>
</feature>
<feature type="compositionally biased region" description="Basic and acidic residues" evidence="6">
    <location>
        <begin position="1106"/>
        <end position="1116"/>
    </location>
</feature>
<evidence type="ECO:0000256" key="5">
    <source>
        <dbReference type="ARBA" id="ARBA00043944"/>
    </source>
</evidence>
<feature type="compositionally biased region" description="Low complexity" evidence="6">
    <location>
        <begin position="1331"/>
        <end position="1342"/>
    </location>
</feature>
<feature type="compositionally biased region" description="Basic and acidic residues" evidence="6">
    <location>
        <begin position="392"/>
        <end position="406"/>
    </location>
</feature>
<dbReference type="SMART" id="SM01195">
    <property type="entry name" value="FA"/>
    <property type="match status" value="1"/>
</dbReference>
<dbReference type="InterPro" id="IPR011993">
    <property type="entry name" value="PH-like_dom_sf"/>
</dbReference>
<feature type="compositionally biased region" description="Polar residues" evidence="6">
    <location>
        <begin position="1275"/>
        <end position="1284"/>
    </location>
</feature>
<feature type="compositionally biased region" description="Basic and acidic residues" evidence="6">
    <location>
        <begin position="461"/>
        <end position="478"/>
    </location>
</feature>
<evidence type="ECO:0000256" key="2">
    <source>
        <dbReference type="ARBA" id="ARBA00022025"/>
    </source>
</evidence>
<dbReference type="CDD" id="cd01765">
    <property type="entry name" value="FERM_F0_F1"/>
    <property type="match status" value="1"/>
</dbReference>
<dbReference type="GO" id="GO:0003779">
    <property type="term" value="F:actin binding"/>
    <property type="evidence" value="ECO:0007669"/>
    <property type="project" value="InterPro"/>
</dbReference>
<dbReference type="Pfam" id="PF00373">
    <property type="entry name" value="FERM_M"/>
    <property type="match status" value="1"/>
</dbReference>
<feature type="region of interest" description="Disordered" evidence="6">
    <location>
        <begin position="1170"/>
        <end position="1212"/>
    </location>
</feature>
<dbReference type="FunFam" id="2.30.29.30:FF:000001">
    <property type="entry name" value="Erythrocyte membrane protein band 4.1"/>
    <property type="match status" value="1"/>
</dbReference>
<dbReference type="InterPro" id="IPR000798">
    <property type="entry name" value="Ez/rad/moesin-like"/>
</dbReference>
<dbReference type="PANTHER" id="PTHR23280:SF21">
    <property type="entry name" value="PROTEIN 4.1 HOMOLOG"/>
    <property type="match status" value="1"/>
</dbReference>
<dbReference type="GO" id="GO:0005912">
    <property type="term" value="C:adherens junction"/>
    <property type="evidence" value="ECO:0007669"/>
    <property type="project" value="UniProtKB-SubCell"/>
</dbReference>
<dbReference type="GO" id="GO:0005856">
    <property type="term" value="C:cytoskeleton"/>
    <property type="evidence" value="ECO:0007669"/>
    <property type="project" value="InterPro"/>
</dbReference>
<dbReference type="Pfam" id="PF09379">
    <property type="entry name" value="FERM_N"/>
    <property type="match status" value="1"/>
</dbReference>
<evidence type="ECO:0000256" key="6">
    <source>
        <dbReference type="SAM" id="MobiDB-lite"/>
    </source>
</evidence>
<dbReference type="PRINTS" id="PR00935">
    <property type="entry name" value="BAND41"/>
</dbReference>
<protein>
    <recommendedName>
        <fullName evidence="2">Moesin/ezrin/radixin homolog 1</fullName>
    </recommendedName>
</protein>
<dbReference type="InterPro" id="IPR019748">
    <property type="entry name" value="FERM_central"/>
</dbReference>
<dbReference type="SUPFAM" id="SSF50729">
    <property type="entry name" value="PH domain-like"/>
    <property type="match status" value="1"/>
</dbReference>
<sequence>MAAVQVLLLDGETLELTLDRKSKGEDLFDKVCDHLNLVERDYFGLIYEEKGDPRNWLELDKRLSKFFKAEPWKLSFEVKFYPPDPTQLQEDITRYQLCLQVRNDILSEKLACSFVTHAMLGSYLVQSELGDFNSDEYTDTSYLKDFRFSPNQTPELESKVMELHKTHKGQTPSEAELHYLENAKKLAMYGVDLHPAKDSEGVNITIGVCSTGLLVYNDKLRINRFAWPKILKIAYKRNYFYVKIRPGEYEQYEQTIGFKLPSHRAAKKLWRVSVEHHTFFRLTSPDATVKPGILPKLSSNFRYSRRTQFQTKQIPIDREQPSFERTLSSRKIPVTRSLDPLHQQNNEANKEPINKRHTMPHPPSRVPGLDSSPAKKDKKPLGGVAVLPTDGFGRKEKRESKIEEKTNGIGNESDDEKENREVHGDRESQKSPERTPTDKKSKSKSPGGGFSIFSKSPKRTGKSDEDGQGRDGQGRDGQGDTDMNRMNVFKTGKDKKDKKSKDKSGRDKSADKGAGQDGRGAKDGAGGAGDGGKGAKDGVGSDGAGARGTGDSKKGGDGKLESLGFTREYVYEETEDEKKRKALKSRGFSYERRGSKSEDELEESQRSPVRQNIGIAFNYSPTKRESSVDERSADDVGRGKEGLLIGKDGHSIAKDGQAAARDAVARDGQQLARDGQQLARDGQQLSKDGQQIARDGQQLTKDGQKLIRDGQQLSRDAQAASKDAQFIAKEGYGKDGKTKDRRSGKEQRKSTASADSASTAESDALNKSAESDNLFKRGLGSLFKKKDKDSSSVSSKGDDKDKSKKTKGDKDKKAKSGKKRDSSSSSSSSDSSDDGEDGGKGGVGTKKSKSKKDKQKEGLGQRDSTASEASGVAGKDKETKEGGLFGLKLKLGKDKKADGDVKTGKSGAGSKGGKGDSAGKDGKGDVSTPKGVKGEGSVDSSPVGESDKDASPGKVDKTPPKLDSKAKKEKSGGLFGFDSIGKSKKVKEVDDKGRKKIDERALGKEVVSSTETLEGQGSPGSVRGGSAGVESPGSDTLEKNKDKKKGGGGIFASFERRPKSSPDKKDDKGDKGGKSKIPVADKRSDGAGSPDKNKDKKSFFTFKPILGKDGKDKSQDGSEMEAPKYSSTVSGSPSVIGDSPKSAAKLPSAVITEDPSAMFLNAERLGSPTYEADRSFDSSTASFASPASSFAEQDRSNASVVEERSSGPKIVKTTTKQSVVKNKGNVTHNIEEKVEDLSTGDFTVNTQTNTAESLEGLDPYVTATAVTTRTATTTEDLGTNAKTSQVEEKTVARTTTQTGTRQEKRVVTQEVRATSTIVSADPPMIERRDSLSSTSSDDSGTPIDDDRGVYYTNAGSITYQEPIVETEPILVSSPQLGDDSLTLTSTRDVPLVETAQAVVLPLGEKSFTLSGEVVSSQTITSKTRTVETVTYKTEKDGVVETRVEQKITIQSDGDPIDHDKALAEAIQEATAMNPDMQVEKIEIQQESLP</sequence>
<dbReference type="CDD" id="cd14473">
    <property type="entry name" value="FERM_B-lobe"/>
    <property type="match status" value="1"/>
</dbReference>
<dbReference type="Pfam" id="PF05902">
    <property type="entry name" value="4_1_CTD"/>
    <property type="match status" value="1"/>
</dbReference>
<organism evidence="8">
    <name type="scientific">Lygus hesperus</name>
    <name type="common">Western plant bug</name>
    <dbReference type="NCBI Taxonomy" id="30085"/>
    <lineage>
        <taxon>Eukaryota</taxon>
        <taxon>Metazoa</taxon>
        <taxon>Ecdysozoa</taxon>
        <taxon>Arthropoda</taxon>
        <taxon>Hexapoda</taxon>
        <taxon>Insecta</taxon>
        <taxon>Pterygota</taxon>
        <taxon>Neoptera</taxon>
        <taxon>Paraneoptera</taxon>
        <taxon>Hemiptera</taxon>
        <taxon>Heteroptera</taxon>
        <taxon>Panheteroptera</taxon>
        <taxon>Cimicomorpha</taxon>
        <taxon>Miridae</taxon>
        <taxon>Mirini</taxon>
        <taxon>Lygus</taxon>
    </lineage>
</organism>
<feature type="compositionally biased region" description="Basic and acidic residues" evidence="6">
    <location>
        <begin position="550"/>
        <end position="560"/>
    </location>
</feature>
<dbReference type="GO" id="GO:0031032">
    <property type="term" value="P:actomyosin structure organization"/>
    <property type="evidence" value="ECO:0007669"/>
    <property type="project" value="TreeGrafter"/>
</dbReference>
<feature type="compositionally biased region" description="Basic and acidic residues" evidence="6">
    <location>
        <begin position="913"/>
        <end position="924"/>
    </location>
</feature>
<dbReference type="SMART" id="SM01196">
    <property type="entry name" value="FERM_C"/>
    <property type="match status" value="1"/>
</dbReference>
<feature type="region of interest" description="Disordered" evidence="6">
    <location>
        <begin position="1271"/>
        <end position="1348"/>
    </location>
</feature>
<feature type="compositionally biased region" description="Basic and acidic residues" evidence="6">
    <location>
        <begin position="945"/>
        <end position="971"/>
    </location>
</feature>
<evidence type="ECO:0000256" key="4">
    <source>
        <dbReference type="ARBA" id="ARBA00022949"/>
    </source>
</evidence>
<dbReference type="PROSITE" id="PS50057">
    <property type="entry name" value="FERM_3"/>
    <property type="match status" value="1"/>
</dbReference>
<feature type="compositionally biased region" description="Basic and acidic residues" evidence="6">
    <location>
        <begin position="731"/>
        <end position="749"/>
    </location>
</feature>
<dbReference type="CDD" id="cd13184">
    <property type="entry name" value="FERM_C_4_1_family"/>
    <property type="match status" value="1"/>
</dbReference>
<feature type="compositionally biased region" description="Basic and acidic residues" evidence="6">
    <location>
        <begin position="1054"/>
        <end position="1098"/>
    </location>
</feature>
<feature type="compositionally biased region" description="Gly residues" evidence="6">
    <location>
        <begin position="515"/>
        <end position="532"/>
    </location>
</feature>
<evidence type="ECO:0000256" key="1">
    <source>
        <dbReference type="ARBA" id="ARBA00004536"/>
    </source>
</evidence>
<gene>
    <name evidence="8" type="primary">cora_1</name>
    <name evidence="8" type="ORF">g.91279</name>
</gene>
<dbReference type="InterPro" id="IPR008379">
    <property type="entry name" value="Band_4.1_C"/>
</dbReference>
<keyword evidence="3" id="KW-0597">Phosphoprotein</keyword>
<feature type="compositionally biased region" description="Basic and acidic residues" evidence="6">
    <location>
        <begin position="491"/>
        <end position="511"/>
    </location>
</feature>
<dbReference type="EMBL" id="GDHC01012759">
    <property type="protein sequence ID" value="JAQ05870.1"/>
    <property type="molecule type" value="Transcribed_RNA"/>
</dbReference>
<dbReference type="InterPro" id="IPR019749">
    <property type="entry name" value="Band_41_domain"/>
</dbReference>
<dbReference type="FunFam" id="1.20.80.10:FF:000001">
    <property type="entry name" value="Erythrocyte membrane protein band 4.1"/>
    <property type="match status" value="1"/>
</dbReference>
<evidence type="ECO:0000313" key="8">
    <source>
        <dbReference type="EMBL" id="JAQ05870.1"/>
    </source>
</evidence>
<feature type="compositionally biased region" description="Basic and acidic residues" evidence="6">
    <location>
        <begin position="986"/>
        <end position="1003"/>
    </location>
</feature>
<evidence type="ECO:0000259" key="7">
    <source>
        <dbReference type="PROSITE" id="PS50057"/>
    </source>
</evidence>
<dbReference type="InterPro" id="IPR014352">
    <property type="entry name" value="FERM/acyl-CoA-bd_prot_sf"/>
</dbReference>
<dbReference type="InterPro" id="IPR018980">
    <property type="entry name" value="FERM_PH-like_C"/>
</dbReference>
<comment type="subcellular location">
    <subcellularLocation>
        <location evidence="1">Cell junction</location>
        <location evidence="1">Adherens junction</location>
    </subcellularLocation>
    <subcellularLocation>
        <location evidence="5">Cell projection</location>
        <location evidence="5">Rhabdomere</location>
    </subcellularLocation>
</comment>
<dbReference type="Gene3D" id="1.20.80.10">
    <property type="match status" value="1"/>
</dbReference>
<dbReference type="PANTHER" id="PTHR23280">
    <property type="entry name" value="4.1 G PROTEIN"/>
    <property type="match status" value="1"/>
</dbReference>
<dbReference type="GO" id="GO:0005886">
    <property type="term" value="C:plasma membrane"/>
    <property type="evidence" value="ECO:0007669"/>
    <property type="project" value="TreeGrafter"/>
</dbReference>
<dbReference type="SUPFAM" id="SSF47031">
    <property type="entry name" value="Second domain of FERM"/>
    <property type="match status" value="1"/>
</dbReference>
<dbReference type="InterPro" id="IPR000299">
    <property type="entry name" value="FERM_domain"/>
</dbReference>
<feature type="compositionally biased region" description="Basic and acidic residues" evidence="6">
    <location>
        <begin position="589"/>
        <end position="598"/>
    </location>
</feature>
<name>A0A146LHA6_LYGHE</name>
<feature type="compositionally biased region" description="Basic and acidic residues" evidence="6">
    <location>
        <begin position="784"/>
        <end position="822"/>
    </location>
</feature>
<feature type="compositionally biased region" description="Low complexity" evidence="6">
    <location>
        <begin position="1177"/>
        <end position="1191"/>
    </location>
</feature>
<feature type="compositionally biased region" description="Low complexity" evidence="6">
    <location>
        <begin position="750"/>
        <end position="763"/>
    </location>
</feature>
<proteinExistence type="predicted"/>
<dbReference type="InterPro" id="IPR018979">
    <property type="entry name" value="FERM_N"/>
</dbReference>
<dbReference type="Gene3D" id="2.30.29.30">
    <property type="entry name" value="Pleckstrin-homology domain (PH domain)/Phosphotyrosine-binding domain (PTB)"/>
    <property type="match status" value="1"/>
</dbReference>
<dbReference type="PROSITE" id="PS00661">
    <property type="entry name" value="FERM_2"/>
    <property type="match status" value="1"/>
</dbReference>
<feature type="compositionally biased region" description="Basic and acidic residues" evidence="6">
    <location>
        <begin position="891"/>
        <end position="903"/>
    </location>
</feature>
<evidence type="ECO:0000256" key="3">
    <source>
        <dbReference type="ARBA" id="ARBA00022553"/>
    </source>
</evidence>
<feature type="domain" description="FERM" evidence="7">
    <location>
        <begin position="2"/>
        <end position="284"/>
    </location>
</feature>
<dbReference type="GO" id="GO:0005198">
    <property type="term" value="F:structural molecule activity"/>
    <property type="evidence" value="ECO:0007669"/>
    <property type="project" value="InterPro"/>
</dbReference>
<dbReference type="GO" id="GO:0030182">
    <property type="term" value="P:neuron differentiation"/>
    <property type="evidence" value="ECO:0007669"/>
    <property type="project" value="UniProtKB-ARBA"/>
</dbReference>
<dbReference type="Gene3D" id="3.10.20.90">
    <property type="entry name" value="Phosphatidylinositol 3-kinase Catalytic Subunit, Chain A, domain 1"/>
    <property type="match status" value="1"/>
</dbReference>
<dbReference type="InterPro" id="IPR035963">
    <property type="entry name" value="FERM_2"/>
</dbReference>
<accession>A0A146LHA6</accession>
<feature type="compositionally biased region" description="Basic and acidic residues" evidence="6">
    <location>
        <begin position="417"/>
        <end position="440"/>
    </location>
</feature>
<dbReference type="PRINTS" id="PR00661">
    <property type="entry name" value="ERMFAMILY"/>
</dbReference>
<feature type="compositionally biased region" description="Basic and acidic residues" evidence="6">
    <location>
        <begin position="622"/>
        <end position="653"/>
    </location>
</feature>
<dbReference type="GO" id="GO:0016028">
    <property type="term" value="C:rhabdomere"/>
    <property type="evidence" value="ECO:0007669"/>
    <property type="project" value="UniProtKB-SubCell"/>
</dbReference>
<dbReference type="InterPro" id="IPR014847">
    <property type="entry name" value="FA"/>
</dbReference>
<dbReference type="SUPFAM" id="SSF54236">
    <property type="entry name" value="Ubiquitin-like"/>
    <property type="match status" value="1"/>
</dbReference>
<keyword evidence="4" id="KW-0965">Cell junction</keyword>
<dbReference type="GO" id="GO:0009887">
    <property type="term" value="P:animal organ morphogenesis"/>
    <property type="evidence" value="ECO:0007669"/>
    <property type="project" value="UniProtKB-ARBA"/>
</dbReference>
<dbReference type="Pfam" id="PF09380">
    <property type="entry name" value="FERM_C"/>
    <property type="match status" value="1"/>
</dbReference>
<reference evidence="8" key="1">
    <citation type="journal article" date="2016" name="Gigascience">
        <title>De novo construction of an expanded transcriptome assembly for the western tarnished plant bug, Lygus hesperus.</title>
        <authorList>
            <person name="Tassone E.E."/>
            <person name="Geib S.M."/>
            <person name="Hall B."/>
            <person name="Fabrick J.A."/>
            <person name="Brent C.S."/>
            <person name="Hull J.J."/>
        </authorList>
    </citation>
    <scope>NUCLEOTIDE SEQUENCE</scope>
</reference>